<comment type="caution">
    <text evidence="1">The sequence shown here is derived from an EMBL/GenBank/DDBJ whole genome shotgun (WGS) entry which is preliminary data.</text>
</comment>
<evidence type="ECO:0000313" key="1">
    <source>
        <dbReference type="EMBL" id="MBB5351379.1"/>
    </source>
</evidence>
<protein>
    <submittedName>
        <fullName evidence="1">Uncharacterized protein</fullName>
    </submittedName>
</protein>
<dbReference type="Proteomes" id="UP000557717">
    <property type="component" value="Unassembled WGS sequence"/>
</dbReference>
<dbReference type="EMBL" id="JACHFD010000006">
    <property type="protein sequence ID" value="MBB5351379.1"/>
    <property type="molecule type" value="Genomic_DNA"/>
</dbReference>
<name>A0A840VC42_9BACT</name>
<keyword evidence="2" id="KW-1185">Reference proteome</keyword>
<proteinExistence type="predicted"/>
<sequence length="90" mass="9991">MEAFLDTIADQVREALHERSDDILKAWHENIEEAQENAKDFPPLKVAMSAAVDIEAARIETSISFTAKYQTKLSAPLPDPNQPELPGVES</sequence>
<gene>
    <name evidence="1" type="ORF">HNR46_001615</name>
</gene>
<accession>A0A840VC42</accession>
<evidence type="ECO:0000313" key="2">
    <source>
        <dbReference type="Proteomes" id="UP000557717"/>
    </source>
</evidence>
<dbReference type="RefSeq" id="WP_221285070.1">
    <property type="nucleotide sequence ID" value="NZ_JACHFD010000006.1"/>
</dbReference>
<reference evidence="1 2" key="1">
    <citation type="submission" date="2020-08" db="EMBL/GenBank/DDBJ databases">
        <title>Genomic Encyclopedia of Type Strains, Phase IV (KMG-IV): sequencing the most valuable type-strain genomes for metagenomic binning, comparative biology and taxonomic classification.</title>
        <authorList>
            <person name="Goeker M."/>
        </authorList>
    </citation>
    <scope>NUCLEOTIDE SEQUENCE [LARGE SCALE GENOMIC DNA]</scope>
    <source>
        <strain evidence="1 2">YC6886</strain>
    </source>
</reference>
<dbReference type="AlphaFoldDB" id="A0A840VC42"/>
<organism evidence="1 2">
    <name type="scientific">Haloferula luteola</name>
    <dbReference type="NCBI Taxonomy" id="595692"/>
    <lineage>
        <taxon>Bacteria</taxon>
        <taxon>Pseudomonadati</taxon>
        <taxon>Verrucomicrobiota</taxon>
        <taxon>Verrucomicrobiia</taxon>
        <taxon>Verrucomicrobiales</taxon>
        <taxon>Verrucomicrobiaceae</taxon>
        <taxon>Haloferula</taxon>
    </lineage>
</organism>